<dbReference type="InterPro" id="IPR036871">
    <property type="entry name" value="PX_dom_sf"/>
</dbReference>
<feature type="transmembrane region" description="Helical" evidence="5">
    <location>
        <begin position="437"/>
        <end position="458"/>
    </location>
</feature>
<keyword evidence="4 5" id="KW-0472">Membrane</keyword>
<dbReference type="Gene3D" id="3.40.50.11960">
    <property type="match status" value="1"/>
</dbReference>
<dbReference type="Gene3D" id="1.20.1250.20">
    <property type="entry name" value="MFS general substrate transporter like domains"/>
    <property type="match status" value="2"/>
</dbReference>
<dbReference type="Proteomes" id="UP000502823">
    <property type="component" value="Unassembled WGS sequence"/>
</dbReference>
<dbReference type="SUPFAM" id="SSF103473">
    <property type="entry name" value="MFS general substrate transporter"/>
    <property type="match status" value="1"/>
</dbReference>
<evidence type="ECO:0000256" key="5">
    <source>
        <dbReference type="SAM" id="Phobius"/>
    </source>
</evidence>
<dbReference type="InterPro" id="IPR011701">
    <property type="entry name" value="MFS"/>
</dbReference>
<keyword evidence="3 5" id="KW-1133">Transmembrane helix</keyword>
<gene>
    <name evidence="7" type="ORF">Cfor_01354</name>
</gene>
<evidence type="ECO:0000256" key="2">
    <source>
        <dbReference type="ARBA" id="ARBA00022692"/>
    </source>
</evidence>
<feature type="transmembrane region" description="Helical" evidence="5">
    <location>
        <begin position="464"/>
        <end position="480"/>
    </location>
</feature>
<feature type="transmembrane region" description="Helical" evidence="5">
    <location>
        <begin position="402"/>
        <end position="425"/>
    </location>
</feature>
<keyword evidence="8" id="KW-1185">Reference proteome</keyword>
<dbReference type="GO" id="GO:0022857">
    <property type="term" value="F:transmembrane transporter activity"/>
    <property type="evidence" value="ECO:0007669"/>
    <property type="project" value="InterPro"/>
</dbReference>
<dbReference type="Pfam" id="PF10199">
    <property type="entry name" value="Adaptin_binding"/>
    <property type="match status" value="1"/>
</dbReference>
<dbReference type="InterPro" id="IPR001683">
    <property type="entry name" value="PX_dom"/>
</dbReference>
<dbReference type="GO" id="GO:0016020">
    <property type="term" value="C:membrane"/>
    <property type="evidence" value="ECO:0007669"/>
    <property type="project" value="UniProtKB-SubCell"/>
</dbReference>
<sequence>MFSDYQLRKSYSTPLFPPKRVRSSQPKVLERRRRSLEQYLQAMLKFGPSRAQVLAFLGVKKPKGSLECTDFAVQDKTMDHPPIYNYKEDPYMQLEGKSHLPDVVIQATYLVRKPLGALKVGMKDDLGFSQVQLGCLDTAMLLPYSLAQMVLGSTADHMGPRYTVTICLGIAGISMVSFGSWNNFGILLFLIFINGAAQGPVWPACCKCISAWFSDHQLNSVFGFINTSAYGGSIIASGLAGYIYSEYGWRFVYCPLSLVVMLLAVVAWLVLKMPKECEVIIPGKVPEEEKTASSNKRSSFLALWHLPMVMELAVAMLCNKVVRYFIYLWFPVYLMKELNQSAANTGLMVSLFDVGGIVGSVFLGMAADRYNSLVLTLLATIVGTAGFLFFKLTATWGLIYNYVMLSVGGACVCGLDALLGGSVAVKIGEKDGGNVGAAVAGLINGFGSMGAVIQGPLIGFVSDMYGWNSVFLFIIVILGIDELPEPTKLEDGINAYPWHIDTKYYTTDVNLCSVEKKTLGSEQFAMSVEAVVIHFDSNKNDGLTTVESWLPFLKEFEPEVQILLCDRCHENPSVGVCRVTVQEWCVEQGFELVELNPELDPEWEEEQDFIETTGIKRVVQAMHAHLWPNLHMKERPQQLSRTVQSVLNGDENVDGERGSVCELVQNLQHVQLDTQNKQECNAAHTGASINDIDDRIDELLGDSGGVAGFSSLFEQLHNMKECVQGLPSDQRKACAEQVVMAFWHAIGGDEDEFEGLNESHDT</sequence>
<dbReference type="PROSITE" id="PS50850">
    <property type="entry name" value="MFS"/>
    <property type="match status" value="1"/>
</dbReference>
<evidence type="ECO:0000256" key="4">
    <source>
        <dbReference type="ARBA" id="ARBA00023136"/>
    </source>
</evidence>
<dbReference type="Pfam" id="PF00787">
    <property type="entry name" value="PX"/>
    <property type="match status" value="1"/>
</dbReference>
<dbReference type="PANTHER" id="PTHR43184:SF30">
    <property type="entry name" value="MFS DOMAIN-CONTAINING PROTEIN"/>
    <property type="match status" value="1"/>
</dbReference>
<organism evidence="7 8">
    <name type="scientific">Coptotermes formosanus</name>
    <name type="common">Formosan subterranean termite</name>
    <dbReference type="NCBI Taxonomy" id="36987"/>
    <lineage>
        <taxon>Eukaryota</taxon>
        <taxon>Metazoa</taxon>
        <taxon>Ecdysozoa</taxon>
        <taxon>Arthropoda</taxon>
        <taxon>Hexapoda</taxon>
        <taxon>Insecta</taxon>
        <taxon>Pterygota</taxon>
        <taxon>Neoptera</taxon>
        <taxon>Polyneoptera</taxon>
        <taxon>Dictyoptera</taxon>
        <taxon>Blattodea</taxon>
        <taxon>Blattoidea</taxon>
        <taxon>Termitoidae</taxon>
        <taxon>Rhinotermitidae</taxon>
        <taxon>Coptotermes</taxon>
    </lineage>
</organism>
<feature type="transmembrane region" description="Helical" evidence="5">
    <location>
        <begin position="373"/>
        <end position="390"/>
    </location>
</feature>
<dbReference type="PANTHER" id="PTHR43184">
    <property type="entry name" value="MAJOR FACILITATOR SUPERFAMILY TRANSPORTER 16, ISOFORM B"/>
    <property type="match status" value="1"/>
</dbReference>
<dbReference type="AlphaFoldDB" id="A0A6L2PRQ4"/>
<dbReference type="OrthoDB" id="3639251at2759"/>
<dbReference type="Gene3D" id="3.30.1520.10">
    <property type="entry name" value="Phox-like domain"/>
    <property type="match status" value="1"/>
</dbReference>
<evidence type="ECO:0000256" key="1">
    <source>
        <dbReference type="ARBA" id="ARBA00004141"/>
    </source>
</evidence>
<dbReference type="InParanoid" id="A0A6L2PRQ4"/>
<feature type="transmembrane region" description="Helical" evidence="5">
    <location>
        <begin position="221"/>
        <end position="244"/>
    </location>
</feature>
<comment type="caution">
    <text evidence="7">The sequence shown here is derived from an EMBL/GenBank/DDBJ whole genome shotgun (WGS) entry which is preliminary data.</text>
</comment>
<feature type="transmembrane region" description="Helical" evidence="5">
    <location>
        <begin position="346"/>
        <end position="366"/>
    </location>
</feature>
<comment type="subcellular location">
    <subcellularLocation>
        <location evidence="1">Membrane</location>
        <topology evidence="1">Multi-pass membrane protein</topology>
    </subcellularLocation>
</comment>
<evidence type="ECO:0000313" key="7">
    <source>
        <dbReference type="EMBL" id="GFG35299.1"/>
    </source>
</evidence>
<protein>
    <recommendedName>
        <fullName evidence="6">Major facilitator superfamily (MFS) profile domain-containing protein</fullName>
    </recommendedName>
</protein>
<feature type="transmembrane region" description="Helical" evidence="5">
    <location>
        <begin position="300"/>
        <end position="326"/>
    </location>
</feature>
<feature type="domain" description="Major facilitator superfamily (MFS) profile" evidence="6">
    <location>
        <begin position="94"/>
        <end position="493"/>
    </location>
</feature>
<dbReference type="InterPro" id="IPR020846">
    <property type="entry name" value="MFS_dom"/>
</dbReference>
<dbReference type="InterPro" id="IPR036259">
    <property type="entry name" value="MFS_trans_sf"/>
</dbReference>
<evidence type="ECO:0000313" key="8">
    <source>
        <dbReference type="Proteomes" id="UP000502823"/>
    </source>
</evidence>
<keyword evidence="2 5" id="KW-0812">Transmembrane</keyword>
<feature type="transmembrane region" description="Helical" evidence="5">
    <location>
        <begin position="250"/>
        <end position="271"/>
    </location>
</feature>
<name>A0A6L2PRQ4_COPFO</name>
<evidence type="ECO:0000256" key="3">
    <source>
        <dbReference type="ARBA" id="ARBA00022989"/>
    </source>
</evidence>
<reference evidence="8" key="1">
    <citation type="submission" date="2020-01" db="EMBL/GenBank/DDBJ databases">
        <title>Draft genome sequence of the Termite Coptotermes fromosanus.</title>
        <authorList>
            <person name="Itakura S."/>
            <person name="Yosikawa Y."/>
            <person name="Umezawa K."/>
        </authorList>
    </citation>
    <scope>NUCLEOTIDE SEQUENCE [LARGE SCALE GENOMIC DNA]</scope>
</reference>
<evidence type="ECO:0000259" key="6">
    <source>
        <dbReference type="PROSITE" id="PS50850"/>
    </source>
</evidence>
<accession>A0A6L2PRQ4</accession>
<dbReference type="SUPFAM" id="SSF64268">
    <property type="entry name" value="PX domain"/>
    <property type="match status" value="1"/>
</dbReference>
<dbReference type="Pfam" id="PF07690">
    <property type="entry name" value="MFS_1"/>
    <property type="match status" value="1"/>
</dbReference>
<dbReference type="GO" id="GO:0035091">
    <property type="term" value="F:phosphatidylinositol binding"/>
    <property type="evidence" value="ECO:0007669"/>
    <property type="project" value="InterPro"/>
</dbReference>
<proteinExistence type="predicted"/>
<dbReference type="EMBL" id="BLKM01012032">
    <property type="protein sequence ID" value="GFG35299.1"/>
    <property type="molecule type" value="Genomic_DNA"/>
</dbReference>